<organism evidence="3 4">
    <name type="scientific">Sphingomonas adhaesiva</name>
    <dbReference type="NCBI Taxonomy" id="28212"/>
    <lineage>
        <taxon>Bacteria</taxon>
        <taxon>Pseudomonadati</taxon>
        <taxon>Pseudomonadota</taxon>
        <taxon>Alphaproteobacteria</taxon>
        <taxon>Sphingomonadales</taxon>
        <taxon>Sphingomonadaceae</taxon>
        <taxon>Sphingomonas</taxon>
    </lineage>
</organism>
<reference evidence="3 4" key="1">
    <citation type="submission" date="2017-09" db="EMBL/GenBank/DDBJ databases">
        <title>Sphingomonas adhaesiva DSM 7418, whole genome shotgun sequence.</title>
        <authorList>
            <person name="Feng G."/>
            <person name="Zhu H."/>
        </authorList>
    </citation>
    <scope>NUCLEOTIDE SEQUENCE [LARGE SCALE GENOMIC DNA]</scope>
    <source>
        <strain evidence="3 4">DSM 7418</strain>
    </source>
</reference>
<dbReference type="InterPro" id="IPR007159">
    <property type="entry name" value="SpoVT-AbrB_dom"/>
</dbReference>
<dbReference type="NCBIfam" id="TIGR01439">
    <property type="entry name" value="lp_hng_hel_AbrB"/>
    <property type="match status" value="1"/>
</dbReference>
<name>A0A2A4I7S6_9SPHN</name>
<feature type="domain" description="SpoVT-AbrB" evidence="2">
    <location>
        <begin position="2"/>
        <end position="48"/>
    </location>
</feature>
<dbReference type="GO" id="GO:0003677">
    <property type="term" value="F:DNA binding"/>
    <property type="evidence" value="ECO:0007669"/>
    <property type="project" value="UniProtKB-UniRule"/>
</dbReference>
<dbReference type="Gene3D" id="2.10.260.10">
    <property type="match status" value="1"/>
</dbReference>
<dbReference type="AlphaFoldDB" id="A0A2A4I7S6"/>
<proteinExistence type="predicted"/>
<dbReference type="InterPro" id="IPR037914">
    <property type="entry name" value="SpoVT-AbrB_sf"/>
</dbReference>
<accession>A0A2A4I7S6</accession>
<evidence type="ECO:0000313" key="4">
    <source>
        <dbReference type="Proteomes" id="UP000218323"/>
    </source>
</evidence>
<dbReference type="RefSeq" id="WP_066708982.1">
    <property type="nucleotide sequence ID" value="NZ_JBHIWA010000116.1"/>
</dbReference>
<dbReference type="EMBL" id="NWVC01000006">
    <property type="protein sequence ID" value="PCG13853.1"/>
    <property type="molecule type" value="Genomic_DNA"/>
</dbReference>
<keyword evidence="1 3" id="KW-0238">DNA-binding</keyword>
<dbReference type="SUPFAM" id="SSF89447">
    <property type="entry name" value="AbrB/MazE/MraZ-like"/>
    <property type="match status" value="1"/>
</dbReference>
<sequence>MTYHAKVIAGGKIVIPAALRRELGIRDGDSVVIEPDEGGSFKVVPYAQAVREIQAQFRGRGVTGIVDELIADRREEARREDADRP</sequence>
<dbReference type="Proteomes" id="UP000218323">
    <property type="component" value="Unassembled WGS sequence"/>
</dbReference>
<evidence type="ECO:0000259" key="2">
    <source>
        <dbReference type="PROSITE" id="PS51740"/>
    </source>
</evidence>
<evidence type="ECO:0000313" key="3">
    <source>
        <dbReference type="EMBL" id="PCG13853.1"/>
    </source>
</evidence>
<gene>
    <name evidence="3" type="ORF">COA07_13255</name>
</gene>
<comment type="caution">
    <text evidence="3">The sequence shown here is derived from an EMBL/GenBank/DDBJ whole genome shotgun (WGS) entry which is preliminary data.</text>
</comment>
<evidence type="ECO:0000256" key="1">
    <source>
        <dbReference type="PROSITE-ProRule" id="PRU01076"/>
    </source>
</evidence>
<protein>
    <submittedName>
        <fullName evidence="3">AbrB/MazE/SpoVT family DNA-binding domain-containing protein</fullName>
    </submittedName>
</protein>
<dbReference type="Pfam" id="PF04014">
    <property type="entry name" value="MazE_antitoxin"/>
    <property type="match status" value="1"/>
</dbReference>
<keyword evidence="4" id="KW-1185">Reference proteome</keyword>
<dbReference type="SMART" id="SM00966">
    <property type="entry name" value="SpoVT_AbrB"/>
    <property type="match status" value="1"/>
</dbReference>
<dbReference type="PROSITE" id="PS51740">
    <property type="entry name" value="SPOVT_ABRB"/>
    <property type="match status" value="1"/>
</dbReference>